<evidence type="ECO:0000313" key="3">
    <source>
        <dbReference type="EMBL" id="QVI63252.1"/>
    </source>
</evidence>
<evidence type="ECO:0000256" key="2">
    <source>
        <dbReference type="SAM" id="Phobius"/>
    </source>
</evidence>
<organism evidence="3 4">
    <name type="scientific">Cellulomonas wangleii</name>
    <dbReference type="NCBI Taxonomy" id="2816956"/>
    <lineage>
        <taxon>Bacteria</taxon>
        <taxon>Bacillati</taxon>
        <taxon>Actinomycetota</taxon>
        <taxon>Actinomycetes</taxon>
        <taxon>Micrococcales</taxon>
        <taxon>Cellulomonadaceae</taxon>
        <taxon>Cellulomonas</taxon>
    </lineage>
</organism>
<name>A0ABX8DBH3_9CELL</name>
<accession>A0ABX8DBH3</accession>
<keyword evidence="2" id="KW-0812">Transmembrane</keyword>
<keyword evidence="2" id="KW-1133">Transmembrane helix</keyword>
<reference evidence="3 4" key="1">
    <citation type="submission" date="2021-05" db="EMBL/GenBank/DDBJ databases">
        <title>Novel species in genus Cellulomonas.</title>
        <authorList>
            <person name="Zhang G."/>
        </authorList>
    </citation>
    <scope>NUCLEOTIDE SEQUENCE [LARGE SCALE GENOMIC DNA]</scope>
    <source>
        <strain evidence="4">zg-ZUI222</strain>
    </source>
</reference>
<evidence type="ECO:0000256" key="1">
    <source>
        <dbReference type="SAM" id="MobiDB-lite"/>
    </source>
</evidence>
<keyword evidence="2" id="KW-0472">Membrane</keyword>
<dbReference type="EMBL" id="CP074405">
    <property type="protein sequence ID" value="QVI63252.1"/>
    <property type="molecule type" value="Genomic_DNA"/>
</dbReference>
<evidence type="ECO:0000313" key="4">
    <source>
        <dbReference type="Proteomes" id="UP000677804"/>
    </source>
</evidence>
<protein>
    <submittedName>
        <fullName evidence="3">Uncharacterized protein</fullName>
    </submittedName>
</protein>
<feature type="compositionally biased region" description="Low complexity" evidence="1">
    <location>
        <begin position="95"/>
        <end position="109"/>
    </location>
</feature>
<dbReference type="RefSeq" id="WP_207341570.1">
    <property type="nucleotide sequence ID" value="NZ_CP074405.1"/>
</dbReference>
<sequence>MNTLVATALVAGVRWSQRLPGPTIESPEEGSPGLAGFIATFVLALAVILLAVSFSRRMRRATHRERLRGSAGEGTVGDGTVGERAGGEGAGAEGAGTAASSAGAVTASGDVEDPPAAPPAPGR</sequence>
<gene>
    <name evidence="3" type="ORF">KG103_04980</name>
</gene>
<keyword evidence="4" id="KW-1185">Reference proteome</keyword>
<proteinExistence type="predicted"/>
<feature type="transmembrane region" description="Helical" evidence="2">
    <location>
        <begin position="34"/>
        <end position="54"/>
    </location>
</feature>
<feature type="region of interest" description="Disordered" evidence="1">
    <location>
        <begin position="61"/>
        <end position="123"/>
    </location>
</feature>
<feature type="compositionally biased region" description="Gly residues" evidence="1">
    <location>
        <begin position="71"/>
        <end position="80"/>
    </location>
</feature>
<dbReference type="Proteomes" id="UP000677804">
    <property type="component" value="Chromosome"/>
</dbReference>